<dbReference type="OrthoDB" id="3801409at2759"/>
<dbReference type="AlphaFoldDB" id="A0A6A6T532"/>
<protein>
    <submittedName>
        <fullName evidence="2">Uncharacterized protein</fullName>
    </submittedName>
</protein>
<name>A0A6A6T532_9PLEO</name>
<evidence type="ECO:0000313" key="3">
    <source>
        <dbReference type="Proteomes" id="UP000799324"/>
    </source>
</evidence>
<accession>A0A6A6T532</accession>
<sequence>MSPQTINNNTHTYEQLCTFDTHQLSFIMRQMRLPTSGITRACQKIAAILAGEVTQEIKDMKKKAKPAPKQAREPRPMRLLVDFANPSENMMVKGDYYRKDDGESFVIEVDQGMGAGQMQDLGVAQSQTQEDNHENVTITRMSRVDSAIGANAFLDPRATGTCHEQGPATFEGLSASTMVQQPLPSGPYPDFATTDPENWLTSALGFEEQQAAVPNESLLLPGEDDLQGEADGQPLSQGELSEMPDDWSMPLPPGLVEDFWSKTDDVNL</sequence>
<gene>
    <name evidence="2" type="ORF">K491DRAFT_693179</name>
</gene>
<organism evidence="2 3">
    <name type="scientific">Lophiostoma macrostomum CBS 122681</name>
    <dbReference type="NCBI Taxonomy" id="1314788"/>
    <lineage>
        <taxon>Eukaryota</taxon>
        <taxon>Fungi</taxon>
        <taxon>Dikarya</taxon>
        <taxon>Ascomycota</taxon>
        <taxon>Pezizomycotina</taxon>
        <taxon>Dothideomycetes</taxon>
        <taxon>Pleosporomycetidae</taxon>
        <taxon>Pleosporales</taxon>
        <taxon>Lophiostomataceae</taxon>
        <taxon>Lophiostoma</taxon>
    </lineage>
</organism>
<feature type="region of interest" description="Disordered" evidence="1">
    <location>
        <begin position="220"/>
        <end position="268"/>
    </location>
</feature>
<evidence type="ECO:0000313" key="2">
    <source>
        <dbReference type="EMBL" id="KAF2655159.1"/>
    </source>
</evidence>
<dbReference type="Proteomes" id="UP000799324">
    <property type="component" value="Unassembled WGS sequence"/>
</dbReference>
<feature type="compositionally biased region" description="Basic and acidic residues" evidence="1">
    <location>
        <begin position="259"/>
        <end position="268"/>
    </location>
</feature>
<reference evidence="2" key="1">
    <citation type="journal article" date="2020" name="Stud. Mycol.">
        <title>101 Dothideomycetes genomes: a test case for predicting lifestyles and emergence of pathogens.</title>
        <authorList>
            <person name="Haridas S."/>
            <person name="Albert R."/>
            <person name="Binder M."/>
            <person name="Bloem J."/>
            <person name="Labutti K."/>
            <person name="Salamov A."/>
            <person name="Andreopoulos B."/>
            <person name="Baker S."/>
            <person name="Barry K."/>
            <person name="Bills G."/>
            <person name="Bluhm B."/>
            <person name="Cannon C."/>
            <person name="Castanera R."/>
            <person name="Culley D."/>
            <person name="Daum C."/>
            <person name="Ezra D."/>
            <person name="Gonzalez J."/>
            <person name="Henrissat B."/>
            <person name="Kuo A."/>
            <person name="Liang C."/>
            <person name="Lipzen A."/>
            <person name="Lutzoni F."/>
            <person name="Magnuson J."/>
            <person name="Mondo S."/>
            <person name="Nolan M."/>
            <person name="Ohm R."/>
            <person name="Pangilinan J."/>
            <person name="Park H.-J."/>
            <person name="Ramirez L."/>
            <person name="Alfaro M."/>
            <person name="Sun H."/>
            <person name="Tritt A."/>
            <person name="Yoshinaga Y."/>
            <person name="Zwiers L.-H."/>
            <person name="Turgeon B."/>
            <person name="Goodwin S."/>
            <person name="Spatafora J."/>
            <person name="Crous P."/>
            <person name="Grigoriev I."/>
        </authorList>
    </citation>
    <scope>NUCLEOTIDE SEQUENCE</scope>
    <source>
        <strain evidence="2">CBS 122681</strain>
    </source>
</reference>
<dbReference type="EMBL" id="MU004353">
    <property type="protein sequence ID" value="KAF2655159.1"/>
    <property type="molecule type" value="Genomic_DNA"/>
</dbReference>
<keyword evidence="3" id="KW-1185">Reference proteome</keyword>
<evidence type="ECO:0000256" key="1">
    <source>
        <dbReference type="SAM" id="MobiDB-lite"/>
    </source>
</evidence>
<proteinExistence type="predicted"/>